<dbReference type="PANTHER" id="PTHR42788">
    <property type="entry name" value="TAURINE IMPORT ATP-BINDING PROTEIN-RELATED"/>
    <property type="match status" value="1"/>
</dbReference>
<dbReference type="PROSITE" id="PS50893">
    <property type="entry name" value="ABC_TRANSPORTER_2"/>
    <property type="match status" value="1"/>
</dbReference>
<organism evidence="6">
    <name type="scientific">human gut metagenome</name>
    <dbReference type="NCBI Taxonomy" id="408170"/>
    <lineage>
        <taxon>unclassified sequences</taxon>
        <taxon>metagenomes</taxon>
        <taxon>organismal metagenomes</taxon>
    </lineage>
</organism>
<dbReference type="GO" id="GO:0005886">
    <property type="term" value="C:plasma membrane"/>
    <property type="evidence" value="ECO:0007669"/>
    <property type="project" value="UniProtKB-SubCell"/>
</dbReference>
<evidence type="ECO:0000256" key="4">
    <source>
        <dbReference type="ARBA" id="ARBA00023136"/>
    </source>
</evidence>
<dbReference type="AlphaFoldDB" id="K1SWU6"/>
<dbReference type="InterPro" id="IPR027417">
    <property type="entry name" value="P-loop_NTPase"/>
</dbReference>
<dbReference type="InterPro" id="IPR050166">
    <property type="entry name" value="ABC_transporter_ATP-bind"/>
</dbReference>
<dbReference type="Gene3D" id="3.40.50.300">
    <property type="entry name" value="P-loop containing nucleotide triphosphate hydrolases"/>
    <property type="match status" value="1"/>
</dbReference>
<feature type="non-terminal residue" evidence="6">
    <location>
        <position position="187"/>
    </location>
</feature>
<dbReference type="SUPFAM" id="SSF52540">
    <property type="entry name" value="P-loop containing nucleoside triphosphate hydrolases"/>
    <property type="match status" value="1"/>
</dbReference>
<keyword evidence="2" id="KW-0813">Transport</keyword>
<evidence type="ECO:0000313" key="6">
    <source>
        <dbReference type="EMBL" id="EKC59834.1"/>
    </source>
</evidence>
<comment type="subcellular location">
    <subcellularLocation>
        <location evidence="1">Cell membrane</location>
        <topology evidence="1">Peripheral membrane protein</topology>
    </subcellularLocation>
</comment>
<dbReference type="InterPro" id="IPR003439">
    <property type="entry name" value="ABC_transporter-like_ATP-bd"/>
</dbReference>
<dbReference type="EMBL" id="AJWY01008932">
    <property type="protein sequence ID" value="EKC59834.1"/>
    <property type="molecule type" value="Genomic_DNA"/>
</dbReference>
<protein>
    <submittedName>
        <fullName evidence="6">ABC-type uncharacterized transport system, ATPase component</fullName>
    </submittedName>
</protein>
<evidence type="ECO:0000256" key="2">
    <source>
        <dbReference type="ARBA" id="ARBA00022448"/>
    </source>
</evidence>
<keyword evidence="3" id="KW-1003">Cell membrane</keyword>
<name>K1SWU6_9ZZZZ</name>
<keyword evidence="4" id="KW-0472">Membrane</keyword>
<comment type="caution">
    <text evidence="6">The sequence shown here is derived from an EMBL/GenBank/DDBJ whole genome shotgun (WGS) entry which is preliminary data.</text>
</comment>
<sequence>HIRAKDIGRLFQDPMRGTAPDLTIEENLALVYSKATRHLFSPALKKRDVEFFREKLLKLNMGLEDRLKTKMGQLSGGQRQAVTLMMSTLVTPKLLLLDEHTAALDPLTAEKVLDITQRIVAENSITTMMITHNIKSALKLGTRTIMLECGKTVLDLKGDERNNMTVQDLLGLYRQKSGKELDNDRML</sequence>
<dbReference type="GO" id="GO:0005524">
    <property type="term" value="F:ATP binding"/>
    <property type="evidence" value="ECO:0007669"/>
    <property type="project" value="InterPro"/>
</dbReference>
<evidence type="ECO:0000256" key="1">
    <source>
        <dbReference type="ARBA" id="ARBA00004202"/>
    </source>
</evidence>
<dbReference type="Pfam" id="PF00005">
    <property type="entry name" value="ABC_tran"/>
    <property type="match status" value="1"/>
</dbReference>
<dbReference type="PANTHER" id="PTHR42788:SF7">
    <property type="entry name" value="NITRATE ABC TRANSPORTER ATP-BINDING PROTEIN"/>
    <property type="match status" value="1"/>
</dbReference>
<feature type="domain" description="ABC transporter" evidence="5">
    <location>
        <begin position="2"/>
        <end position="174"/>
    </location>
</feature>
<accession>K1SWU6</accession>
<reference evidence="6" key="1">
    <citation type="journal article" date="2013" name="Environ. Microbiol.">
        <title>Microbiota from the distal guts of lean and obese adolescents exhibit partial functional redundancy besides clear differences in community structure.</title>
        <authorList>
            <person name="Ferrer M."/>
            <person name="Ruiz A."/>
            <person name="Lanza F."/>
            <person name="Haange S.B."/>
            <person name="Oberbach A."/>
            <person name="Till H."/>
            <person name="Bargiela R."/>
            <person name="Campoy C."/>
            <person name="Segura M.T."/>
            <person name="Richter M."/>
            <person name="von Bergen M."/>
            <person name="Seifert J."/>
            <person name="Suarez A."/>
        </authorList>
    </citation>
    <scope>NUCLEOTIDE SEQUENCE</scope>
</reference>
<proteinExistence type="predicted"/>
<gene>
    <name evidence="6" type="ORF">LEA_13178</name>
</gene>
<feature type="non-terminal residue" evidence="6">
    <location>
        <position position="1"/>
    </location>
</feature>
<evidence type="ECO:0000256" key="3">
    <source>
        <dbReference type="ARBA" id="ARBA00022475"/>
    </source>
</evidence>
<dbReference type="GO" id="GO:0016887">
    <property type="term" value="F:ATP hydrolysis activity"/>
    <property type="evidence" value="ECO:0007669"/>
    <property type="project" value="InterPro"/>
</dbReference>
<evidence type="ECO:0000259" key="5">
    <source>
        <dbReference type="PROSITE" id="PS50893"/>
    </source>
</evidence>